<dbReference type="Proteomes" id="UP001164081">
    <property type="component" value="Chromosome"/>
</dbReference>
<evidence type="ECO:0000313" key="3">
    <source>
        <dbReference type="Proteomes" id="UP001164081"/>
    </source>
</evidence>
<sequence>MTVSRTLWQNIQHYSWLVLGLLCLLLALIFWAITSSDKVVQVEKQDIVETQSQIQPQKVTATTNLGTLSDEVRPLDLTMRVITAGNHEAEFRGTKFMQENQRNWTIELFRSSNENIIKNYLKSQSDRKNFIYFRLSGENQEEQYVLAYGVFNREADATHQLSQLNLKFPASVHPKAVSLANYLPLINDLGSEEIKGSAGQLYSVNLRNAPIPVAPVSPTPSVESAPAAPTTSTTVTQRDQDGNVVGVQRQSNNVSSLNPSSTAPNTPNVENRPSRNNEREISDPFN</sequence>
<proteinExistence type="predicted"/>
<feature type="compositionally biased region" description="Basic and acidic residues" evidence="1">
    <location>
        <begin position="272"/>
        <end position="286"/>
    </location>
</feature>
<evidence type="ECO:0000313" key="2">
    <source>
        <dbReference type="EMBL" id="UYF75133.1"/>
    </source>
</evidence>
<name>A0A3F3L6W5_9GAMM</name>
<protein>
    <submittedName>
        <fullName evidence="2">Uncharacterized protein</fullName>
    </submittedName>
</protein>
<feature type="compositionally biased region" description="Low complexity" evidence="1">
    <location>
        <begin position="219"/>
        <end position="236"/>
    </location>
</feature>
<dbReference type="Gene3D" id="3.30.70.1070">
    <property type="entry name" value="Sporulation related repeat"/>
    <property type="match status" value="1"/>
</dbReference>
<dbReference type="RefSeq" id="WP_004991747.1">
    <property type="nucleotide sequence ID" value="NZ_AP018824.1"/>
</dbReference>
<feature type="compositionally biased region" description="Polar residues" evidence="1">
    <location>
        <begin position="248"/>
        <end position="271"/>
    </location>
</feature>
<accession>A0A3F3L6W5</accession>
<dbReference type="GO" id="GO:0042834">
    <property type="term" value="F:peptidoglycan binding"/>
    <property type="evidence" value="ECO:0007669"/>
    <property type="project" value="InterPro"/>
</dbReference>
<feature type="region of interest" description="Disordered" evidence="1">
    <location>
        <begin position="215"/>
        <end position="286"/>
    </location>
</feature>
<gene>
    <name evidence="2" type="ORF">LSO58_15210</name>
</gene>
<dbReference type="InterPro" id="IPR036680">
    <property type="entry name" value="SPOR-like_sf"/>
</dbReference>
<evidence type="ECO:0000256" key="1">
    <source>
        <dbReference type="SAM" id="MobiDB-lite"/>
    </source>
</evidence>
<organism evidence="2 3">
    <name type="scientific">Acinetobacter ursingii</name>
    <dbReference type="NCBI Taxonomy" id="108980"/>
    <lineage>
        <taxon>Bacteria</taxon>
        <taxon>Pseudomonadati</taxon>
        <taxon>Pseudomonadota</taxon>
        <taxon>Gammaproteobacteria</taxon>
        <taxon>Moraxellales</taxon>
        <taxon>Moraxellaceae</taxon>
        <taxon>Acinetobacter</taxon>
    </lineage>
</organism>
<dbReference type="AlphaFoldDB" id="A0A3F3L6W5"/>
<dbReference type="EMBL" id="CP089044">
    <property type="protein sequence ID" value="UYF75133.1"/>
    <property type="molecule type" value="Genomic_DNA"/>
</dbReference>
<reference evidence="2" key="1">
    <citation type="journal article" date="2022" name="J Glob Antimicrob Resist">
        <title>Comparative analysis of IMP-4- and OXA-58-containing plasmids of three carbapenemase-producing Acinetobacter ursingii strains in the Netherlands.</title>
        <authorList>
            <person name="Hendrickx A.P.A."/>
            <person name="Schade R.P."/>
            <person name="Landman F."/>
            <person name="Bosch T."/>
            <person name="Schouls L.M."/>
            <person name="van Dijk K."/>
        </authorList>
    </citation>
    <scope>NUCLEOTIDE SEQUENCE</scope>
    <source>
        <strain evidence="2">RIVM_C010761</strain>
    </source>
</reference>